<feature type="transmembrane region" description="Helical" evidence="11">
    <location>
        <begin position="261"/>
        <end position="281"/>
    </location>
</feature>
<dbReference type="PIRSF" id="PIRSF003097">
    <property type="entry name" value="FtsX"/>
    <property type="match status" value="1"/>
</dbReference>
<evidence type="ECO:0000256" key="7">
    <source>
        <dbReference type="ARBA" id="ARBA00022989"/>
    </source>
</evidence>
<feature type="transmembrane region" description="Helical" evidence="11">
    <location>
        <begin position="224"/>
        <end position="245"/>
    </location>
</feature>
<protein>
    <recommendedName>
        <fullName evidence="3 10">Cell division protein FtsX</fullName>
    </recommendedName>
</protein>
<evidence type="ECO:0000256" key="11">
    <source>
        <dbReference type="SAM" id="Phobius"/>
    </source>
</evidence>
<evidence type="ECO:0000259" key="12">
    <source>
        <dbReference type="Pfam" id="PF02687"/>
    </source>
</evidence>
<dbReference type="Gene3D" id="3.30.70.3040">
    <property type="match status" value="1"/>
</dbReference>
<evidence type="ECO:0000313" key="15">
    <source>
        <dbReference type="Proteomes" id="UP001610063"/>
    </source>
</evidence>
<dbReference type="InterPro" id="IPR003838">
    <property type="entry name" value="ABC3_permease_C"/>
</dbReference>
<evidence type="ECO:0000256" key="2">
    <source>
        <dbReference type="ARBA" id="ARBA00007379"/>
    </source>
</evidence>
<dbReference type="PANTHER" id="PTHR47755">
    <property type="entry name" value="CELL DIVISION PROTEIN FTSX"/>
    <property type="match status" value="1"/>
</dbReference>
<dbReference type="RefSeq" id="WP_395416565.1">
    <property type="nucleotide sequence ID" value="NZ_JBIPKE010000013.1"/>
</dbReference>
<evidence type="ECO:0000259" key="13">
    <source>
        <dbReference type="Pfam" id="PF18075"/>
    </source>
</evidence>
<evidence type="ECO:0000256" key="3">
    <source>
        <dbReference type="ARBA" id="ARBA00021907"/>
    </source>
</evidence>
<keyword evidence="6 11" id="KW-0812">Transmembrane</keyword>
<dbReference type="EMBL" id="JBIPKE010000013">
    <property type="protein sequence ID" value="MFH6982953.1"/>
    <property type="molecule type" value="Genomic_DNA"/>
</dbReference>
<keyword evidence="7 11" id="KW-1133">Transmembrane helix</keyword>
<evidence type="ECO:0000256" key="6">
    <source>
        <dbReference type="ARBA" id="ARBA00022692"/>
    </source>
</evidence>
<evidence type="ECO:0000256" key="1">
    <source>
        <dbReference type="ARBA" id="ARBA00004651"/>
    </source>
</evidence>
<accession>A0ABW7N5U3</accession>
<comment type="subcellular location">
    <subcellularLocation>
        <location evidence="1">Cell membrane</location>
        <topology evidence="1">Multi-pass membrane protein</topology>
    </subcellularLocation>
</comment>
<evidence type="ECO:0000313" key="14">
    <source>
        <dbReference type="EMBL" id="MFH6982953.1"/>
    </source>
</evidence>
<dbReference type="GO" id="GO:0051301">
    <property type="term" value="P:cell division"/>
    <property type="evidence" value="ECO:0007669"/>
    <property type="project" value="UniProtKB-KW"/>
</dbReference>
<dbReference type="InterPro" id="IPR004513">
    <property type="entry name" value="FtsX"/>
</dbReference>
<dbReference type="InterPro" id="IPR040690">
    <property type="entry name" value="FtsX_ECD"/>
</dbReference>
<reference evidence="14 15" key="1">
    <citation type="journal article" date="2013" name="Int. J. Syst. Evol. Microbiol.">
        <title>Marinoscillum luteum sp. nov., isolated from marine sediment.</title>
        <authorList>
            <person name="Cha I.T."/>
            <person name="Park S.J."/>
            <person name="Kim S.J."/>
            <person name="Kim J.G."/>
            <person name="Jung M.Y."/>
            <person name="Shin K.S."/>
            <person name="Kwon K.K."/>
            <person name="Yang S.H."/>
            <person name="Seo Y.S."/>
            <person name="Rhee S.K."/>
        </authorList>
    </citation>
    <scope>NUCLEOTIDE SEQUENCE [LARGE SCALE GENOMIC DNA]</scope>
    <source>
        <strain evidence="14 15">KCTC 23939</strain>
    </source>
</reference>
<dbReference type="Pfam" id="PF18075">
    <property type="entry name" value="FtsX_ECD"/>
    <property type="match status" value="1"/>
</dbReference>
<proteinExistence type="inferred from homology"/>
<dbReference type="Pfam" id="PF02687">
    <property type="entry name" value="FtsX"/>
    <property type="match status" value="1"/>
</dbReference>
<gene>
    <name evidence="14" type="ORF">ACHKAR_05865</name>
</gene>
<dbReference type="Proteomes" id="UP001610063">
    <property type="component" value="Unassembled WGS sequence"/>
</dbReference>
<feature type="transmembrane region" description="Helical" evidence="11">
    <location>
        <begin position="12"/>
        <end position="38"/>
    </location>
</feature>
<feature type="domain" description="FtsX extracellular" evidence="13">
    <location>
        <begin position="51"/>
        <end position="151"/>
    </location>
</feature>
<organism evidence="14 15">
    <name type="scientific">Marinoscillum luteum</name>
    <dbReference type="NCBI Taxonomy" id="861051"/>
    <lineage>
        <taxon>Bacteria</taxon>
        <taxon>Pseudomonadati</taxon>
        <taxon>Bacteroidota</taxon>
        <taxon>Cytophagia</taxon>
        <taxon>Cytophagales</taxon>
        <taxon>Reichenbachiellaceae</taxon>
        <taxon>Marinoscillum</taxon>
    </lineage>
</organism>
<keyword evidence="4 10" id="KW-1003">Cell membrane</keyword>
<evidence type="ECO:0000256" key="9">
    <source>
        <dbReference type="ARBA" id="ARBA00023306"/>
    </source>
</evidence>
<keyword evidence="15" id="KW-1185">Reference proteome</keyword>
<dbReference type="PANTHER" id="PTHR47755:SF1">
    <property type="entry name" value="CELL DIVISION PROTEIN FTSX"/>
    <property type="match status" value="1"/>
</dbReference>
<feature type="transmembrane region" description="Helical" evidence="11">
    <location>
        <begin position="168"/>
        <end position="195"/>
    </location>
</feature>
<comment type="caution">
    <text evidence="14">The sequence shown here is derived from an EMBL/GenBank/DDBJ whole genome shotgun (WGS) entry which is preliminary data.</text>
</comment>
<evidence type="ECO:0000256" key="5">
    <source>
        <dbReference type="ARBA" id="ARBA00022618"/>
    </source>
</evidence>
<keyword evidence="8 10" id="KW-0472">Membrane</keyword>
<keyword evidence="9 10" id="KW-0131">Cell cycle</keyword>
<comment type="similarity">
    <text evidence="2 10">Belongs to the ABC-4 integral membrane protein family. FtsX subfamily.</text>
</comment>
<evidence type="ECO:0000256" key="4">
    <source>
        <dbReference type="ARBA" id="ARBA00022475"/>
    </source>
</evidence>
<sequence length="296" mass="33390">MEQKTRTKRKLGSYPFVSVTFSITLALFVIGLFGLMALHANKLTSIIQENIELQVFLNKQISAGEVSKINRTIGSKAYVIKENNEPRIRLVTKDEAAAQFIEDTGEDFKEFLGDNPLRDVLIINVKTTYQSADSLKMIKKDIEKMSGVYEVSYVESLVESINENLAKIGVILIGFFTILLIVVVILINNTIKLALFSQRFLIRSMQLVGATSGFIRKPFLKRSIWYGFLAGLFSSLMLLALLMYANQRIEDIRALQDFKNLGILFGGLIVLGITVGFLSTYRAVKKYLQMSLDELY</sequence>
<keyword evidence="5 10" id="KW-0132">Cell division</keyword>
<evidence type="ECO:0000256" key="10">
    <source>
        <dbReference type="PIRNR" id="PIRNR003097"/>
    </source>
</evidence>
<name>A0ABW7N5U3_9BACT</name>
<evidence type="ECO:0000256" key="8">
    <source>
        <dbReference type="ARBA" id="ARBA00023136"/>
    </source>
</evidence>
<feature type="domain" description="ABC3 transporter permease C-terminal" evidence="12">
    <location>
        <begin position="174"/>
        <end position="287"/>
    </location>
</feature>